<dbReference type="RefSeq" id="WP_307690976.1">
    <property type="nucleotide sequence ID" value="NZ_JAUSRO010000011.1"/>
</dbReference>
<protein>
    <recommendedName>
        <fullName evidence="4">Lipoprotein</fullName>
    </recommendedName>
</protein>
<keyword evidence="1" id="KW-0732">Signal</keyword>
<feature type="chain" id="PRO_5047059867" description="Lipoprotein" evidence="1">
    <location>
        <begin position="29"/>
        <end position="155"/>
    </location>
</feature>
<name>A0ABT9SCT6_9BURK</name>
<evidence type="ECO:0008006" key="4">
    <source>
        <dbReference type="Google" id="ProtNLM"/>
    </source>
</evidence>
<comment type="caution">
    <text evidence="2">The sequence shown here is derived from an EMBL/GenBank/DDBJ whole genome shotgun (WGS) entry which is preliminary data.</text>
</comment>
<feature type="signal peptide" evidence="1">
    <location>
        <begin position="1"/>
        <end position="28"/>
    </location>
</feature>
<dbReference type="Proteomes" id="UP001226867">
    <property type="component" value="Unassembled WGS sequence"/>
</dbReference>
<dbReference type="EMBL" id="JAUSRO010000011">
    <property type="protein sequence ID" value="MDP9901192.1"/>
    <property type="molecule type" value="Genomic_DNA"/>
</dbReference>
<dbReference type="PROSITE" id="PS51257">
    <property type="entry name" value="PROKAR_LIPOPROTEIN"/>
    <property type="match status" value="1"/>
</dbReference>
<organism evidence="2 3">
    <name type="scientific">Variovorax ginsengisoli</name>
    <dbReference type="NCBI Taxonomy" id="363844"/>
    <lineage>
        <taxon>Bacteria</taxon>
        <taxon>Pseudomonadati</taxon>
        <taxon>Pseudomonadota</taxon>
        <taxon>Betaproteobacteria</taxon>
        <taxon>Burkholderiales</taxon>
        <taxon>Comamonadaceae</taxon>
        <taxon>Variovorax</taxon>
    </lineage>
</organism>
<reference evidence="2 3" key="1">
    <citation type="submission" date="2023-07" db="EMBL/GenBank/DDBJ databases">
        <title>Sorghum-associated microbial communities from plants grown in Nebraska, USA.</title>
        <authorList>
            <person name="Schachtman D."/>
        </authorList>
    </citation>
    <scope>NUCLEOTIDE SEQUENCE [LARGE SCALE GENOMIC DNA]</scope>
    <source>
        <strain evidence="2 3">DS1607</strain>
    </source>
</reference>
<keyword evidence="3" id="KW-1185">Reference proteome</keyword>
<accession>A0ABT9SCT6</accession>
<evidence type="ECO:0000313" key="2">
    <source>
        <dbReference type="EMBL" id="MDP9901192.1"/>
    </source>
</evidence>
<sequence>MTTFRPPSLAALLAAAALCVGVAGCATAPPAGTPGCPTSTDDVPVQALYGGWDALFTQPSGAIEAASVNFRPHPEYPGSVRGEIMRRAAGAQLAGDIDDDGVFTLDESQDGRTISAVWSGRMTRGSCGREFKGTWRNAADDATLSFVLTKKAKAP</sequence>
<proteinExistence type="predicted"/>
<gene>
    <name evidence="2" type="ORF">J2W36_003458</name>
</gene>
<evidence type="ECO:0000313" key="3">
    <source>
        <dbReference type="Proteomes" id="UP001226867"/>
    </source>
</evidence>
<evidence type="ECO:0000256" key="1">
    <source>
        <dbReference type="SAM" id="SignalP"/>
    </source>
</evidence>